<feature type="binding site" evidence="11">
    <location>
        <position position="198"/>
    </location>
    <ligand>
        <name>alpha-D-mannose 1-phosphate</name>
        <dbReference type="ChEBI" id="CHEBI:58409"/>
    </ligand>
</feature>
<dbReference type="InterPro" id="IPR023214">
    <property type="entry name" value="HAD_sf"/>
</dbReference>
<keyword evidence="16" id="KW-1185">Reference proteome</keyword>
<feature type="binding site" evidence="11">
    <location>
        <position position="39"/>
    </location>
    <ligand>
        <name>alpha-D-mannose 1-phosphate</name>
        <dbReference type="ChEBI" id="CHEBI:58409"/>
    </ligand>
</feature>
<dbReference type="GO" id="GO:0006013">
    <property type="term" value="P:mannose metabolic process"/>
    <property type="evidence" value="ECO:0007669"/>
    <property type="project" value="TreeGrafter"/>
</dbReference>
<dbReference type="GO" id="GO:0016787">
    <property type="term" value="F:hydrolase activity"/>
    <property type="evidence" value="ECO:0007669"/>
    <property type="project" value="UniProtKB-KW"/>
</dbReference>
<keyword evidence="14" id="KW-0732">Signal</keyword>
<feature type="binding site" evidence="11">
    <location>
        <position position="160"/>
    </location>
    <ligand>
        <name>alpha-D-mannose 1-phosphate</name>
        <dbReference type="ChEBI" id="CHEBI:58409"/>
    </ligand>
</feature>
<comment type="similarity">
    <text evidence="3 13">Belongs to the eukaryotic PMM family.</text>
</comment>
<evidence type="ECO:0000256" key="12">
    <source>
        <dbReference type="PIRSR" id="PIRSR605002-3"/>
    </source>
</evidence>
<comment type="pathway">
    <text evidence="2 13">Nucleotide-sugar biosynthesis; GDP-alpha-D-mannose biosynthesis; alpha-D-mannose 1-phosphate from D-fructose 6-phosphate: step 2/2.</text>
</comment>
<dbReference type="AlphaFoldDB" id="A0A7G2C639"/>
<dbReference type="InterPro" id="IPR036412">
    <property type="entry name" value="HAD-like_sf"/>
</dbReference>
<evidence type="ECO:0000256" key="8">
    <source>
        <dbReference type="ARBA" id="ARBA00022842"/>
    </source>
</evidence>
<dbReference type="EC" id="5.4.2.8" evidence="5 13"/>
<evidence type="ECO:0000313" key="16">
    <source>
        <dbReference type="Proteomes" id="UP000515908"/>
    </source>
</evidence>
<keyword evidence="9 13" id="KW-0413">Isomerase</keyword>
<evidence type="ECO:0000256" key="4">
    <source>
        <dbReference type="ARBA" id="ARBA00011738"/>
    </source>
</evidence>
<feature type="binding site" evidence="11">
    <location>
        <position position="200"/>
    </location>
    <ligand>
        <name>alpha-D-mannose 1-phosphate</name>
        <dbReference type="ChEBI" id="CHEBI:58409"/>
    </ligand>
</feature>
<evidence type="ECO:0000256" key="2">
    <source>
        <dbReference type="ARBA" id="ARBA00004699"/>
    </source>
</evidence>
<evidence type="ECO:0000256" key="11">
    <source>
        <dbReference type="PIRSR" id="PIRSR605002-2"/>
    </source>
</evidence>
<proteinExistence type="inferred from homology"/>
<dbReference type="SFLD" id="SFLDF00445">
    <property type="entry name" value="alpha-phosphomannomutase"/>
    <property type="match status" value="1"/>
</dbReference>
<comment type="cofactor">
    <cofactor evidence="12">
        <name>Mg(2+)</name>
        <dbReference type="ChEBI" id="CHEBI:18420"/>
    </cofactor>
</comment>
<evidence type="ECO:0000256" key="3">
    <source>
        <dbReference type="ARBA" id="ARBA00009736"/>
    </source>
</evidence>
<evidence type="ECO:0000256" key="9">
    <source>
        <dbReference type="ARBA" id="ARBA00023235"/>
    </source>
</evidence>
<evidence type="ECO:0000256" key="13">
    <source>
        <dbReference type="RuleBase" id="RU361118"/>
    </source>
</evidence>
<organism evidence="15 16">
    <name type="scientific">Angomonas deanei</name>
    <dbReference type="NCBI Taxonomy" id="59799"/>
    <lineage>
        <taxon>Eukaryota</taxon>
        <taxon>Discoba</taxon>
        <taxon>Euglenozoa</taxon>
        <taxon>Kinetoplastea</taxon>
        <taxon>Metakinetoplastina</taxon>
        <taxon>Trypanosomatida</taxon>
        <taxon>Trypanosomatidae</taxon>
        <taxon>Strigomonadinae</taxon>
        <taxon>Angomonas</taxon>
    </lineage>
</organism>
<dbReference type="InterPro" id="IPR005002">
    <property type="entry name" value="PMM"/>
</dbReference>
<dbReference type="Pfam" id="PF03332">
    <property type="entry name" value="PMM"/>
    <property type="match status" value="1"/>
</dbReference>
<feature type="binding site" evidence="12">
    <location>
        <position position="30"/>
    </location>
    <ligand>
        <name>Mg(2+)</name>
        <dbReference type="ChEBI" id="CHEBI:18420"/>
        <label>1</label>
    </ligand>
</feature>
<evidence type="ECO:0000256" key="1">
    <source>
        <dbReference type="ARBA" id="ARBA00004496"/>
    </source>
</evidence>
<protein>
    <recommendedName>
        <fullName evidence="5 13">Phosphomannomutase</fullName>
        <ecNumber evidence="5 13">5.4.2.8</ecNumber>
    </recommendedName>
</protein>
<dbReference type="EMBL" id="LR877147">
    <property type="protein sequence ID" value="CAD2214227.1"/>
    <property type="molecule type" value="Genomic_DNA"/>
</dbReference>
<feature type="binding site" evidence="11">
    <location>
        <position position="153"/>
    </location>
    <ligand>
        <name>alpha-D-mannose 1-phosphate</name>
        <dbReference type="ChEBI" id="CHEBI:58409"/>
    </ligand>
</feature>
<dbReference type="NCBIfam" id="TIGR01484">
    <property type="entry name" value="HAD-SF-IIB"/>
    <property type="match status" value="1"/>
</dbReference>
<dbReference type="FunFam" id="3.30.1240.20:FF:000001">
    <property type="entry name" value="Phosphomannomutase"/>
    <property type="match status" value="1"/>
</dbReference>
<comment type="subunit">
    <text evidence="4 13">Homodimer.</text>
</comment>
<feature type="binding site" evidence="12">
    <location>
        <position position="241"/>
    </location>
    <ligand>
        <name>Mg(2+)</name>
        <dbReference type="ChEBI" id="CHEBI:18420"/>
        <label>1</label>
    </ligand>
</feature>
<feature type="binding site" evidence="12">
    <location>
        <position position="32"/>
    </location>
    <ligand>
        <name>Mg(2+)</name>
        <dbReference type="ChEBI" id="CHEBI:18420"/>
        <label>1</label>
    </ligand>
</feature>
<dbReference type="UniPathway" id="UPA00126">
    <property type="reaction ID" value="UER00424"/>
</dbReference>
<feature type="active site" description="Nucleophile" evidence="10">
    <location>
        <position position="30"/>
    </location>
</feature>
<sequence>MDSPFPSSPQSLFLLFKLLSNMSGSILLFDVDGTLTPPRLKETDDMKAILKKAREVGFTIGIVGGSDYSKQKEQLGDSILEDFDFVFSENGLLSFKEGKEFHKMSILEFMGNEKLVAFIKKTLHIIADLEIPVQRGTFVEFRNGMLNVSPIGRNCSQEERDDFEVFDKEHQVRAGVIEKLKAAFPDYPFTYSIGGQISFDVFPTGWDKTYCLQFVENDFKEIHFFGDKTNPGGNDYEIYEDKRTIGHSVKTYKDTIAILEKLVAEQQK</sequence>
<dbReference type="CDD" id="cd02585">
    <property type="entry name" value="HAD_PMM"/>
    <property type="match status" value="1"/>
</dbReference>
<feature type="binding site" evidence="12">
    <location>
        <position position="244"/>
    </location>
    <ligand>
        <name>Mg(2+)</name>
        <dbReference type="ChEBI" id="CHEBI:18420"/>
        <label>1</label>
    </ligand>
</feature>
<evidence type="ECO:0000256" key="10">
    <source>
        <dbReference type="PIRSR" id="PIRSR605002-1"/>
    </source>
</evidence>
<dbReference type="GO" id="GO:0005829">
    <property type="term" value="C:cytosol"/>
    <property type="evidence" value="ECO:0007669"/>
    <property type="project" value="TreeGrafter"/>
</dbReference>
<dbReference type="InterPro" id="IPR043169">
    <property type="entry name" value="PMM_cap"/>
</dbReference>
<dbReference type="GO" id="GO:0006487">
    <property type="term" value="P:protein N-linked glycosylation"/>
    <property type="evidence" value="ECO:0007669"/>
    <property type="project" value="TreeGrafter"/>
</dbReference>
<keyword evidence="7 12" id="KW-0479">Metal-binding</keyword>
<accession>A0A7G2C639</accession>
<dbReference type="VEuPathDB" id="TriTrypDB:ADEAN_000167200"/>
<feature type="signal peptide" evidence="14">
    <location>
        <begin position="1"/>
        <end position="24"/>
    </location>
</feature>
<evidence type="ECO:0000256" key="7">
    <source>
        <dbReference type="ARBA" id="ARBA00022723"/>
    </source>
</evidence>
<dbReference type="Proteomes" id="UP000515908">
    <property type="component" value="Chromosome 03"/>
</dbReference>
<feature type="active site" description="Proton donor/acceptor" evidence="10">
    <location>
        <position position="32"/>
    </location>
</feature>
<feature type="binding site" evidence="12">
    <location>
        <position position="227"/>
    </location>
    <ligand>
        <name>Mg(2+)</name>
        <dbReference type="ChEBI" id="CHEBI:18420"/>
        <label>1</label>
    </ligand>
</feature>
<dbReference type="OrthoDB" id="10264771at2759"/>
<evidence type="ECO:0000313" key="15">
    <source>
        <dbReference type="EMBL" id="CAD2214227.1"/>
    </source>
</evidence>
<name>A0A7G2C639_9TRYP</name>
<dbReference type="GO" id="GO:0004615">
    <property type="term" value="F:phosphomannomutase activity"/>
    <property type="evidence" value="ECO:0007669"/>
    <property type="project" value="UniProtKB-EC"/>
</dbReference>
<keyword evidence="6 13" id="KW-0963">Cytoplasm</keyword>
<keyword evidence="8 12" id="KW-0460">Magnesium</keyword>
<dbReference type="Gene3D" id="3.40.50.1000">
    <property type="entry name" value="HAD superfamily/HAD-like"/>
    <property type="match status" value="1"/>
</dbReference>
<comment type="function">
    <text evidence="13">Involved in the synthesis of the GDP-mannose and dolichol-phosphate-mannose required for a number of critical mannosyl transfer reactions.</text>
</comment>
<evidence type="ECO:0000256" key="5">
    <source>
        <dbReference type="ARBA" id="ARBA00012730"/>
    </source>
</evidence>
<dbReference type="GO" id="GO:0009298">
    <property type="term" value="P:GDP-mannose biosynthetic process"/>
    <property type="evidence" value="ECO:0007669"/>
    <property type="project" value="UniProtKB-UniPathway"/>
</dbReference>
<comment type="subcellular location">
    <subcellularLocation>
        <location evidence="1 13">Cytoplasm</location>
    </subcellularLocation>
</comment>
<dbReference type="SUPFAM" id="SSF56784">
    <property type="entry name" value="HAD-like"/>
    <property type="match status" value="1"/>
</dbReference>
<dbReference type="SFLD" id="SFLDG01143">
    <property type="entry name" value="C2.B.3:_Phosphomannomutase_Lik"/>
    <property type="match status" value="1"/>
</dbReference>
<reference evidence="15 16" key="1">
    <citation type="submission" date="2020-08" db="EMBL/GenBank/DDBJ databases">
        <authorList>
            <person name="Newling K."/>
            <person name="Davey J."/>
            <person name="Forrester S."/>
        </authorList>
    </citation>
    <scope>NUCLEOTIDE SEQUENCE [LARGE SCALE GENOMIC DNA]</scope>
    <source>
        <strain evidence="16">Crithidia deanei Carvalho (ATCC PRA-265)</strain>
    </source>
</reference>
<evidence type="ECO:0000256" key="6">
    <source>
        <dbReference type="ARBA" id="ARBA00022490"/>
    </source>
</evidence>
<evidence type="ECO:0000256" key="14">
    <source>
        <dbReference type="SAM" id="SignalP"/>
    </source>
</evidence>
<dbReference type="SFLD" id="SFLDG01140">
    <property type="entry name" value="C2.B:_Phosphomannomutase_and_P"/>
    <property type="match status" value="1"/>
</dbReference>
<comment type="catalytic activity">
    <reaction evidence="13">
        <text>alpha-D-mannose 1-phosphate = D-mannose 6-phosphate</text>
        <dbReference type="Rhea" id="RHEA:11140"/>
        <dbReference type="ChEBI" id="CHEBI:58409"/>
        <dbReference type="ChEBI" id="CHEBI:58735"/>
        <dbReference type="EC" id="5.4.2.8"/>
    </reaction>
</comment>
<dbReference type="PANTHER" id="PTHR10466:SF0">
    <property type="entry name" value="PHOSPHOMANNOMUTASE"/>
    <property type="match status" value="1"/>
</dbReference>
<dbReference type="InterPro" id="IPR006379">
    <property type="entry name" value="HAD-SF_hydro_IIB"/>
</dbReference>
<dbReference type="PANTHER" id="PTHR10466">
    <property type="entry name" value="PHOSPHOMANNOMUTASE"/>
    <property type="match status" value="1"/>
</dbReference>
<dbReference type="Gene3D" id="3.30.1240.20">
    <property type="match status" value="1"/>
</dbReference>
<keyword evidence="15" id="KW-0378">Hydrolase</keyword>
<feature type="binding site" evidence="12">
    <location>
        <position position="239"/>
    </location>
    <ligand>
        <name>Mg(2+)</name>
        <dbReference type="ChEBI" id="CHEBI:18420"/>
        <label>1</label>
    </ligand>
</feature>
<feature type="binding site" evidence="11">
    <location>
        <position position="142"/>
    </location>
    <ligand>
        <name>alpha-D-mannose 1-phosphate</name>
        <dbReference type="ChEBI" id="CHEBI:58409"/>
    </ligand>
</feature>
<feature type="chain" id="PRO_5028837233" description="Phosphomannomutase" evidence="14">
    <location>
        <begin position="25"/>
        <end position="268"/>
    </location>
</feature>
<dbReference type="SFLD" id="SFLDS00003">
    <property type="entry name" value="Haloacid_Dehalogenase"/>
    <property type="match status" value="1"/>
</dbReference>
<dbReference type="GO" id="GO:0046872">
    <property type="term" value="F:metal ion binding"/>
    <property type="evidence" value="ECO:0007669"/>
    <property type="project" value="UniProtKB-KW"/>
</dbReference>
<gene>
    <name evidence="15" type="ORF">ADEAN_000167200</name>
</gene>